<organism evidence="1 2">
    <name type="scientific">Pontiella desulfatans</name>
    <dbReference type="NCBI Taxonomy" id="2750659"/>
    <lineage>
        <taxon>Bacteria</taxon>
        <taxon>Pseudomonadati</taxon>
        <taxon>Kiritimatiellota</taxon>
        <taxon>Kiritimatiellia</taxon>
        <taxon>Kiritimatiellales</taxon>
        <taxon>Pontiellaceae</taxon>
        <taxon>Pontiella</taxon>
    </lineage>
</organism>
<protein>
    <recommendedName>
        <fullName evidence="3">GIY-YIG domain-containing protein</fullName>
    </recommendedName>
</protein>
<dbReference type="RefSeq" id="WP_136078354.1">
    <property type="nucleotide sequence ID" value="NZ_CAAHFG010000001.1"/>
</dbReference>
<proteinExistence type="predicted"/>
<evidence type="ECO:0008006" key="3">
    <source>
        <dbReference type="Google" id="ProtNLM"/>
    </source>
</evidence>
<accession>A0A6C2TYI9</accession>
<dbReference type="AlphaFoldDB" id="A0A6C2TYI9"/>
<name>A0A6C2TYI9_PONDE</name>
<dbReference type="Proteomes" id="UP000366872">
    <property type="component" value="Unassembled WGS sequence"/>
</dbReference>
<sequence length="101" mass="11610">MGIQIGSYNFEGPYTSTSNLRNSSGVYSILGRNSEAETWKVVDIGESQEVKERIENHDRKPCWQRRGYRTITVAAHYTSAAQRMRIEKELRAKFDPPCGKR</sequence>
<evidence type="ECO:0000313" key="1">
    <source>
        <dbReference type="EMBL" id="VGO12712.1"/>
    </source>
</evidence>
<reference evidence="1 2" key="1">
    <citation type="submission" date="2019-04" db="EMBL/GenBank/DDBJ databases">
        <authorList>
            <person name="Van Vliet M D."/>
        </authorList>
    </citation>
    <scope>NUCLEOTIDE SEQUENCE [LARGE SCALE GENOMIC DNA]</scope>
    <source>
        <strain evidence="1 2">F1</strain>
    </source>
</reference>
<evidence type="ECO:0000313" key="2">
    <source>
        <dbReference type="Proteomes" id="UP000366872"/>
    </source>
</evidence>
<dbReference type="EMBL" id="CAAHFG010000001">
    <property type="protein sequence ID" value="VGO12712.1"/>
    <property type="molecule type" value="Genomic_DNA"/>
</dbReference>
<keyword evidence="2" id="KW-1185">Reference proteome</keyword>
<gene>
    <name evidence="1" type="ORF">PDESU_01266</name>
</gene>